<dbReference type="PROSITE" id="PS01360">
    <property type="entry name" value="ZF_MYND_1"/>
    <property type="match status" value="1"/>
</dbReference>
<evidence type="ECO:0000256" key="3">
    <source>
        <dbReference type="ARBA" id="ARBA00022833"/>
    </source>
</evidence>
<evidence type="ECO:0000259" key="5">
    <source>
        <dbReference type="PROSITE" id="PS50865"/>
    </source>
</evidence>
<evidence type="ECO:0000313" key="7">
    <source>
        <dbReference type="Proteomes" id="UP000219338"/>
    </source>
</evidence>
<evidence type="ECO:0000256" key="2">
    <source>
        <dbReference type="ARBA" id="ARBA00022771"/>
    </source>
</evidence>
<keyword evidence="1" id="KW-0479">Metal-binding</keyword>
<dbReference type="GO" id="GO:0008270">
    <property type="term" value="F:zinc ion binding"/>
    <property type="evidence" value="ECO:0007669"/>
    <property type="project" value="UniProtKB-KW"/>
</dbReference>
<dbReference type="EMBL" id="FUEG01000026">
    <property type="protein sequence ID" value="SJL14965.1"/>
    <property type="molecule type" value="Genomic_DNA"/>
</dbReference>
<dbReference type="PROSITE" id="PS50865">
    <property type="entry name" value="ZF_MYND_2"/>
    <property type="match status" value="1"/>
</dbReference>
<keyword evidence="7" id="KW-1185">Reference proteome</keyword>
<dbReference type="SUPFAM" id="SSF144232">
    <property type="entry name" value="HIT/MYND zinc finger-like"/>
    <property type="match status" value="1"/>
</dbReference>
<feature type="domain" description="MYND-type" evidence="5">
    <location>
        <begin position="5"/>
        <end position="41"/>
    </location>
</feature>
<dbReference type="OrthoDB" id="437457at2759"/>
<organism evidence="6 7">
    <name type="scientific">Armillaria ostoyae</name>
    <name type="common">Armillaria root rot fungus</name>
    <dbReference type="NCBI Taxonomy" id="47428"/>
    <lineage>
        <taxon>Eukaryota</taxon>
        <taxon>Fungi</taxon>
        <taxon>Dikarya</taxon>
        <taxon>Basidiomycota</taxon>
        <taxon>Agaricomycotina</taxon>
        <taxon>Agaricomycetes</taxon>
        <taxon>Agaricomycetidae</taxon>
        <taxon>Agaricales</taxon>
        <taxon>Marasmiineae</taxon>
        <taxon>Physalacriaceae</taxon>
        <taxon>Armillaria</taxon>
    </lineage>
</organism>
<dbReference type="AlphaFoldDB" id="A0A284S1T5"/>
<dbReference type="Proteomes" id="UP000219338">
    <property type="component" value="Unassembled WGS sequence"/>
</dbReference>
<dbReference type="Pfam" id="PF01753">
    <property type="entry name" value="zf-MYND"/>
    <property type="match status" value="1"/>
</dbReference>
<reference evidence="7" key="1">
    <citation type="journal article" date="2017" name="Nat. Ecol. Evol.">
        <title>Genome expansion and lineage-specific genetic innovations in the forest pathogenic fungi Armillaria.</title>
        <authorList>
            <person name="Sipos G."/>
            <person name="Prasanna A.N."/>
            <person name="Walter M.C."/>
            <person name="O'Connor E."/>
            <person name="Balint B."/>
            <person name="Krizsan K."/>
            <person name="Kiss B."/>
            <person name="Hess J."/>
            <person name="Varga T."/>
            <person name="Slot J."/>
            <person name="Riley R."/>
            <person name="Boka B."/>
            <person name="Rigling D."/>
            <person name="Barry K."/>
            <person name="Lee J."/>
            <person name="Mihaltcheva S."/>
            <person name="LaButti K."/>
            <person name="Lipzen A."/>
            <person name="Waldron R."/>
            <person name="Moloney N.M."/>
            <person name="Sperisen C."/>
            <person name="Kredics L."/>
            <person name="Vagvoelgyi C."/>
            <person name="Patrignani A."/>
            <person name="Fitzpatrick D."/>
            <person name="Nagy I."/>
            <person name="Doyle S."/>
            <person name="Anderson J.B."/>
            <person name="Grigoriev I.V."/>
            <person name="Gueldener U."/>
            <person name="Muensterkoetter M."/>
            <person name="Nagy L.G."/>
        </authorList>
    </citation>
    <scope>NUCLEOTIDE SEQUENCE [LARGE SCALE GENOMIC DNA]</scope>
    <source>
        <strain evidence="7">C18/9</strain>
    </source>
</reference>
<evidence type="ECO:0000313" key="6">
    <source>
        <dbReference type="EMBL" id="SJL14965.1"/>
    </source>
</evidence>
<evidence type="ECO:0000256" key="4">
    <source>
        <dbReference type="PROSITE-ProRule" id="PRU00134"/>
    </source>
</evidence>
<protein>
    <recommendedName>
        <fullName evidence="5">MYND-type domain-containing protein</fullName>
    </recommendedName>
</protein>
<name>A0A284S1T5_ARMOS</name>
<dbReference type="Gene3D" id="6.10.140.2220">
    <property type="match status" value="1"/>
</dbReference>
<keyword evidence="2 4" id="KW-0863">Zinc-finger</keyword>
<sequence length="190" mass="21611">MDTTCLVCDTPTSAQCSRCKSAYYCSKAHIAQDWPSHKAYCKRVSDAGDNTFDAILFGVNETKPRLIKIPWTYGPVDEDEVGGMWQKLEKAPWFTGKDCHPRHYYIQTFGANGPSLGYTLVFWFDDSFLINGSALNRCIQTVTGGNTAHPWSGNIFALRAMDLNEDFYEDVVMEEDLAPLIRYFKDYSRE</sequence>
<dbReference type="STRING" id="47428.A0A284S1T5"/>
<proteinExistence type="predicted"/>
<gene>
    <name evidence="6" type="ORF">ARMOST_18442</name>
</gene>
<dbReference type="InterPro" id="IPR002893">
    <property type="entry name" value="Znf_MYND"/>
</dbReference>
<dbReference type="OMA" id="CHPRHYY"/>
<evidence type="ECO:0000256" key="1">
    <source>
        <dbReference type="ARBA" id="ARBA00022723"/>
    </source>
</evidence>
<keyword evidence="3" id="KW-0862">Zinc</keyword>
<accession>A0A284S1T5</accession>